<dbReference type="FunFam" id="3.30.160.60:FF:000446">
    <property type="entry name" value="Zinc finger protein"/>
    <property type="match status" value="1"/>
</dbReference>
<keyword evidence="5" id="KW-0862">Zinc</keyword>
<comment type="caution">
    <text evidence="13">The sequence shown here is derived from an EMBL/GenBank/DDBJ whole genome shotgun (WGS) entry which is preliminary data.</text>
</comment>
<dbReference type="FunFam" id="3.30.160.60:FF:000495">
    <property type="entry name" value="zinc finger protein 668"/>
    <property type="match status" value="1"/>
</dbReference>
<evidence type="ECO:0000256" key="5">
    <source>
        <dbReference type="ARBA" id="ARBA00022833"/>
    </source>
</evidence>
<proteinExistence type="predicted"/>
<gene>
    <name evidence="13" type="primary">SUR1</name>
    <name evidence="13" type="ORF">OS493_030665</name>
</gene>
<feature type="region of interest" description="Disordered" evidence="11">
    <location>
        <begin position="305"/>
        <end position="332"/>
    </location>
</feature>
<dbReference type="Pfam" id="PF00096">
    <property type="entry name" value="zf-C2H2"/>
    <property type="match status" value="5"/>
</dbReference>
<evidence type="ECO:0000256" key="1">
    <source>
        <dbReference type="ARBA" id="ARBA00004123"/>
    </source>
</evidence>
<dbReference type="FunFam" id="3.30.160.60:FF:002764">
    <property type="entry name" value="GG18288"/>
    <property type="match status" value="1"/>
</dbReference>
<dbReference type="InterPro" id="IPR036236">
    <property type="entry name" value="Znf_C2H2_sf"/>
</dbReference>
<keyword evidence="6" id="KW-0805">Transcription regulation</keyword>
<evidence type="ECO:0000313" key="14">
    <source>
        <dbReference type="Proteomes" id="UP001163046"/>
    </source>
</evidence>
<evidence type="ECO:0000313" key="13">
    <source>
        <dbReference type="EMBL" id="KAJ7383132.1"/>
    </source>
</evidence>
<dbReference type="FunFam" id="3.30.160.60:FF:003773">
    <property type="entry name" value="Predicted protein"/>
    <property type="match status" value="1"/>
</dbReference>
<sequence>MRQDGATCTTIQRHDNFIKIPAFWNLQFLVASCETTVIQVSRDNTVLHLLRQEFVSLFTEGYTCGKCGKIFTSLSYLARHIKRVCPDMSCRKWKCTMCDKAFRHPFGLQQHIYTHTGERPHKCSQCPKAFYSSNDLRRHSRIHSGERPYHCKHCEKSFATTISLKTHTYIHTGEKPHKCPHCPKTFATSSKLGRHIVTHSEQRPFVCNHCPKSFNRSGDLRRHNMHVHESRDKPFDFEDSSVTQFNSNNNMSTPRDTRKEQDVIAGQLHQCLECRDICGSSAELGRHMLVHNPLMMSGYAGSALNHITPKKSNQEGDHLNESTESGSGGDSN</sequence>
<name>A0A9W9ZK55_9CNID</name>
<dbReference type="EMBL" id="MU825906">
    <property type="protein sequence ID" value="KAJ7383132.1"/>
    <property type="molecule type" value="Genomic_DNA"/>
</dbReference>
<dbReference type="PROSITE" id="PS50157">
    <property type="entry name" value="ZINC_FINGER_C2H2_2"/>
    <property type="match status" value="6"/>
</dbReference>
<keyword evidence="2" id="KW-0479">Metal-binding</keyword>
<dbReference type="PANTHER" id="PTHR23226">
    <property type="entry name" value="ZINC FINGER AND SCAN DOMAIN-CONTAINING"/>
    <property type="match status" value="1"/>
</dbReference>
<keyword evidence="9" id="KW-0539">Nucleus</keyword>
<accession>A0A9W9ZK55</accession>
<keyword evidence="7" id="KW-0238">DNA-binding</keyword>
<dbReference type="SUPFAM" id="SSF57667">
    <property type="entry name" value="beta-beta-alpha zinc fingers"/>
    <property type="match status" value="3"/>
</dbReference>
<keyword evidence="14" id="KW-1185">Reference proteome</keyword>
<reference evidence="13" key="1">
    <citation type="submission" date="2023-01" db="EMBL/GenBank/DDBJ databases">
        <title>Genome assembly of the deep-sea coral Lophelia pertusa.</title>
        <authorList>
            <person name="Herrera S."/>
            <person name="Cordes E."/>
        </authorList>
    </citation>
    <scope>NUCLEOTIDE SEQUENCE</scope>
    <source>
        <strain evidence="13">USNM1676648</strain>
        <tissue evidence="13">Polyp</tissue>
    </source>
</reference>
<evidence type="ECO:0000256" key="4">
    <source>
        <dbReference type="ARBA" id="ARBA00022771"/>
    </source>
</evidence>
<dbReference type="GO" id="GO:0000981">
    <property type="term" value="F:DNA-binding transcription factor activity, RNA polymerase II-specific"/>
    <property type="evidence" value="ECO:0007669"/>
    <property type="project" value="TreeGrafter"/>
</dbReference>
<feature type="domain" description="C2H2-type" evidence="12">
    <location>
        <begin position="205"/>
        <end position="233"/>
    </location>
</feature>
<evidence type="ECO:0000256" key="6">
    <source>
        <dbReference type="ARBA" id="ARBA00023015"/>
    </source>
</evidence>
<evidence type="ECO:0000256" key="11">
    <source>
        <dbReference type="SAM" id="MobiDB-lite"/>
    </source>
</evidence>
<feature type="domain" description="C2H2-type" evidence="12">
    <location>
        <begin position="177"/>
        <end position="204"/>
    </location>
</feature>
<protein>
    <submittedName>
        <fullName evidence="13">Zinc-finger protein</fullName>
    </submittedName>
</protein>
<dbReference type="AlphaFoldDB" id="A0A9W9ZK55"/>
<feature type="compositionally biased region" description="Basic and acidic residues" evidence="11">
    <location>
        <begin position="312"/>
        <end position="321"/>
    </location>
</feature>
<dbReference type="OrthoDB" id="8117402at2759"/>
<feature type="domain" description="C2H2-type" evidence="12">
    <location>
        <begin position="149"/>
        <end position="176"/>
    </location>
</feature>
<keyword evidence="3" id="KW-0677">Repeat</keyword>
<organism evidence="13 14">
    <name type="scientific">Desmophyllum pertusum</name>
    <dbReference type="NCBI Taxonomy" id="174260"/>
    <lineage>
        <taxon>Eukaryota</taxon>
        <taxon>Metazoa</taxon>
        <taxon>Cnidaria</taxon>
        <taxon>Anthozoa</taxon>
        <taxon>Hexacorallia</taxon>
        <taxon>Scleractinia</taxon>
        <taxon>Caryophylliina</taxon>
        <taxon>Caryophylliidae</taxon>
        <taxon>Desmophyllum</taxon>
    </lineage>
</organism>
<keyword evidence="4 10" id="KW-0863">Zinc-finger</keyword>
<dbReference type="Gene3D" id="3.30.160.60">
    <property type="entry name" value="Classic Zinc Finger"/>
    <property type="match status" value="6"/>
</dbReference>
<dbReference type="PANTHER" id="PTHR23226:SF416">
    <property type="entry name" value="FI01424P"/>
    <property type="match status" value="1"/>
</dbReference>
<evidence type="ECO:0000256" key="7">
    <source>
        <dbReference type="ARBA" id="ARBA00023125"/>
    </source>
</evidence>
<evidence type="ECO:0000256" key="10">
    <source>
        <dbReference type="PROSITE-ProRule" id="PRU00042"/>
    </source>
</evidence>
<feature type="domain" description="C2H2-type" evidence="12">
    <location>
        <begin position="93"/>
        <end position="120"/>
    </location>
</feature>
<feature type="domain" description="C2H2-type" evidence="12">
    <location>
        <begin position="62"/>
        <end position="84"/>
    </location>
</feature>
<evidence type="ECO:0000256" key="3">
    <source>
        <dbReference type="ARBA" id="ARBA00022737"/>
    </source>
</evidence>
<evidence type="ECO:0000256" key="2">
    <source>
        <dbReference type="ARBA" id="ARBA00022723"/>
    </source>
</evidence>
<dbReference type="FunFam" id="3.30.160.60:FF:000450">
    <property type="entry name" value="PR domain zinc finger protein 14"/>
    <property type="match status" value="1"/>
</dbReference>
<dbReference type="GO" id="GO:0005634">
    <property type="term" value="C:nucleus"/>
    <property type="evidence" value="ECO:0007669"/>
    <property type="project" value="UniProtKB-SubCell"/>
</dbReference>
<feature type="domain" description="C2H2-type" evidence="12">
    <location>
        <begin position="121"/>
        <end position="148"/>
    </location>
</feature>
<evidence type="ECO:0000256" key="8">
    <source>
        <dbReference type="ARBA" id="ARBA00023163"/>
    </source>
</evidence>
<dbReference type="InterPro" id="IPR013087">
    <property type="entry name" value="Znf_C2H2_type"/>
</dbReference>
<dbReference type="GO" id="GO:0008270">
    <property type="term" value="F:zinc ion binding"/>
    <property type="evidence" value="ECO:0007669"/>
    <property type="project" value="UniProtKB-KW"/>
</dbReference>
<dbReference type="PROSITE" id="PS51257">
    <property type="entry name" value="PROKAR_LIPOPROTEIN"/>
    <property type="match status" value="1"/>
</dbReference>
<dbReference type="SMART" id="SM00355">
    <property type="entry name" value="ZnF_C2H2"/>
    <property type="match status" value="7"/>
</dbReference>
<evidence type="ECO:0000259" key="12">
    <source>
        <dbReference type="PROSITE" id="PS50157"/>
    </source>
</evidence>
<keyword evidence="8" id="KW-0804">Transcription</keyword>
<dbReference type="PROSITE" id="PS00028">
    <property type="entry name" value="ZINC_FINGER_C2H2_1"/>
    <property type="match status" value="6"/>
</dbReference>
<comment type="subcellular location">
    <subcellularLocation>
        <location evidence="1">Nucleus</location>
    </subcellularLocation>
</comment>
<dbReference type="GO" id="GO:0000978">
    <property type="term" value="F:RNA polymerase II cis-regulatory region sequence-specific DNA binding"/>
    <property type="evidence" value="ECO:0007669"/>
    <property type="project" value="TreeGrafter"/>
</dbReference>
<dbReference type="Proteomes" id="UP001163046">
    <property type="component" value="Unassembled WGS sequence"/>
</dbReference>
<evidence type="ECO:0000256" key="9">
    <source>
        <dbReference type="ARBA" id="ARBA00023242"/>
    </source>
</evidence>